<gene>
    <name evidence="1" type="ORF">WA026_023839</name>
</gene>
<accession>A0AAW1VJM1</accession>
<dbReference type="AlphaFoldDB" id="A0AAW1VJM1"/>
<organism evidence="1 2">
    <name type="scientific">Henosepilachna vigintioctopunctata</name>
    <dbReference type="NCBI Taxonomy" id="420089"/>
    <lineage>
        <taxon>Eukaryota</taxon>
        <taxon>Metazoa</taxon>
        <taxon>Ecdysozoa</taxon>
        <taxon>Arthropoda</taxon>
        <taxon>Hexapoda</taxon>
        <taxon>Insecta</taxon>
        <taxon>Pterygota</taxon>
        <taxon>Neoptera</taxon>
        <taxon>Endopterygota</taxon>
        <taxon>Coleoptera</taxon>
        <taxon>Polyphaga</taxon>
        <taxon>Cucujiformia</taxon>
        <taxon>Coccinelloidea</taxon>
        <taxon>Coccinellidae</taxon>
        <taxon>Epilachninae</taxon>
        <taxon>Epilachnini</taxon>
        <taxon>Henosepilachna</taxon>
    </lineage>
</organism>
<reference evidence="1 2" key="1">
    <citation type="submission" date="2023-03" db="EMBL/GenBank/DDBJ databases">
        <title>Genome insight into feeding habits of ladybird beetles.</title>
        <authorList>
            <person name="Li H.-S."/>
            <person name="Huang Y.-H."/>
            <person name="Pang H."/>
        </authorList>
    </citation>
    <scope>NUCLEOTIDE SEQUENCE [LARGE SCALE GENOMIC DNA]</scope>
    <source>
        <strain evidence="1">SYSU_2023b</strain>
        <tissue evidence="1">Whole body</tissue>
    </source>
</reference>
<sequence length="73" mass="8474">MTEKHNLLANRQFGIRAARTTQDAVAKLIALIKEAIDKNISLHTSYEEIVGRDLQSHEDLHRRKTSIFQNWKC</sequence>
<dbReference type="Proteomes" id="UP001431783">
    <property type="component" value="Unassembled WGS sequence"/>
</dbReference>
<dbReference type="EMBL" id="JARQZJ010000150">
    <property type="protein sequence ID" value="KAK9893120.1"/>
    <property type="molecule type" value="Genomic_DNA"/>
</dbReference>
<proteinExistence type="predicted"/>
<name>A0AAW1VJM1_9CUCU</name>
<protein>
    <submittedName>
        <fullName evidence="1">Uncharacterized protein</fullName>
    </submittedName>
</protein>
<keyword evidence="2" id="KW-1185">Reference proteome</keyword>
<evidence type="ECO:0000313" key="2">
    <source>
        <dbReference type="Proteomes" id="UP001431783"/>
    </source>
</evidence>
<comment type="caution">
    <text evidence="1">The sequence shown here is derived from an EMBL/GenBank/DDBJ whole genome shotgun (WGS) entry which is preliminary data.</text>
</comment>
<evidence type="ECO:0000313" key="1">
    <source>
        <dbReference type="EMBL" id="KAK9893120.1"/>
    </source>
</evidence>